<evidence type="ECO:0000259" key="3">
    <source>
        <dbReference type="Pfam" id="PF16719"/>
    </source>
</evidence>
<evidence type="ECO:0000313" key="5">
    <source>
        <dbReference type="Proteomes" id="UP001174677"/>
    </source>
</evidence>
<feature type="region of interest" description="Disordered" evidence="2">
    <location>
        <begin position="505"/>
        <end position="638"/>
    </location>
</feature>
<sequence>MATLPAAQSDFELESKRKEDSSWHPCKVSLSSVGDGLFVDFGQDSGVEFLDKEEVLTQLRFRSVPLKGDDCSSIKESEHVLAANNSGLGSLFYDAKVEKVLRVRHYRGPCRCKFTIKWLHQDFEDGITVPSSSIMKLAMKSITVYPTVAVLLESEKHVKSSGASPFLIEDINYDVDLSNLLEKQIKDISKSADALEKEITKETRLRIEHYSAGNSILDKKGSCKLVAAAKISIPCVKVPCDQSPVRRITRRSSNLQVAAEVEDPPVITSSVEELSENRSHLSPLAACAALASRVQITTTGVAIDGTSLFNNNMVNMKDKASSDILATPFPVVSESVEMVKSLISTQRSTSPKSQLAGLSSGMLNQEWKNEDKTSEFSNSSAEDRNLEVIFSSTRTGTRRRSKLNQPASSAIRNDSGIANDNIQIKNCADDLKLETSTGGKRLTRSALRREKESLATESLEKSSHITAENYSEANLAVNESNGCEISNNNIQMKTSADDLKLRASTNRKRFTRSSVQQETLEAKCRSTHGTESNYSEGKGDISKKDSCTVKRKKTVSSSLDAESDILGGRKSKEQASTAVQTNEQTAGGGLGNVDILGQKKKFISSDKQSQQDSVHNFLPRTRSQAKSQHSRNMGTRKN</sequence>
<dbReference type="Gene3D" id="2.30.30.140">
    <property type="match status" value="1"/>
</dbReference>
<feature type="compositionally biased region" description="Polar residues" evidence="2">
    <location>
        <begin position="605"/>
        <end position="614"/>
    </location>
</feature>
<evidence type="ECO:0000313" key="4">
    <source>
        <dbReference type="EMBL" id="KAJ9180738.1"/>
    </source>
</evidence>
<evidence type="ECO:0000256" key="1">
    <source>
        <dbReference type="SAM" id="Coils"/>
    </source>
</evidence>
<dbReference type="PANTHER" id="PTHR33827:SF9">
    <property type="entry name" value="SAWADEE DOMAIN-CONTAINING PROTEIN"/>
    <property type="match status" value="1"/>
</dbReference>
<keyword evidence="5" id="KW-1185">Reference proteome</keyword>
<feature type="coiled-coil region" evidence="1">
    <location>
        <begin position="178"/>
        <end position="205"/>
    </location>
</feature>
<feature type="domain" description="SAWADEE" evidence="3">
    <location>
        <begin position="10"/>
        <end position="124"/>
    </location>
</feature>
<feature type="compositionally biased region" description="Polar residues" evidence="2">
    <location>
        <begin position="621"/>
        <end position="638"/>
    </location>
</feature>
<feature type="compositionally biased region" description="Basic and acidic residues" evidence="2">
    <location>
        <begin position="537"/>
        <end position="548"/>
    </location>
</feature>
<evidence type="ECO:0000256" key="2">
    <source>
        <dbReference type="SAM" id="MobiDB-lite"/>
    </source>
</evidence>
<dbReference type="EMBL" id="JARPOI010000005">
    <property type="protein sequence ID" value="KAJ9180738.1"/>
    <property type="molecule type" value="Genomic_DNA"/>
</dbReference>
<protein>
    <recommendedName>
        <fullName evidence="3">SAWADEE domain-containing protein</fullName>
    </recommendedName>
</protein>
<reference evidence="4" key="1">
    <citation type="journal article" date="2023" name="Plant Biotechnol. J.">
        <title>Chromosome-level wild Hevea brasiliensis genome provides new tools for genomic-assisted breeding and valuable loci to elevate rubber yield.</title>
        <authorList>
            <person name="Cheng H."/>
            <person name="Song X."/>
            <person name="Hu Y."/>
            <person name="Wu T."/>
            <person name="Yang Q."/>
            <person name="An Z."/>
            <person name="Feng S."/>
            <person name="Deng Z."/>
            <person name="Wu W."/>
            <person name="Zeng X."/>
            <person name="Tu M."/>
            <person name="Wang X."/>
            <person name="Huang H."/>
        </authorList>
    </citation>
    <scope>NUCLEOTIDE SEQUENCE</scope>
    <source>
        <strain evidence="4">MT/VB/25A 57/8</strain>
    </source>
</reference>
<feature type="compositionally biased region" description="Polar residues" evidence="2">
    <location>
        <begin position="574"/>
        <end position="585"/>
    </location>
</feature>
<dbReference type="InterPro" id="IPR032001">
    <property type="entry name" value="SAWADEE_dom"/>
</dbReference>
<dbReference type="Proteomes" id="UP001174677">
    <property type="component" value="Chromosome 5"/>
</dbReference>
<dbReference type="InterPro" id="IPR039276">
    <property type="entry name" value="SHH1/2"/>
</dbReference>
<accession>A0ABQ9MLE5</accession>
<name>A0ABQ9MLE5_HEVBR</name>
<gene>
    <name evidence="4" type="ORF">P3X46_008950</name>
</gene>
<keyword evidence="1" id="KW-0175">Coiled coil</keyword>
<dbReference type="Pfam" id="PF16719">
    <property type="entry name" value="SAWADEE"/>
    <property type="match status" value="1"/>
</dbReference>
<dbReference type="PANTHER" id="PTHR33827">
    <property type="entry name" value="PROTEIN SAWADEE HOMEODOMAIN HOMOLOG 2"/>
    <property type="match status" value="1"/>
</dbReference>
<organism evidence="4 5">
    <name type="scientific">Hevea brasiliensis</name>
    <name type="common">Para rubber tree</name>
    <name type="synonym">Siphonia brasiliensis</name>
    <dbReference type="NCBI Taxonomy" id="3981"/>
    <lineage>
        <taxon>Eukaryota</taxon>
        <taxon>Viridiplantae</taxon>
        <taxon>Streptophyta</taxon>
        <taxon>Embryophyta</taxon>
        <taxon>Tracheophyta</taxon>
        <taxon>Spermatophyta</taxon>
        <taxon>Magnoliopsida</taxon>
        <taxon>eudicotyledons</taxon>
        <taxon>Gunneridae</taxon>
        <taxon>Pentapetalae</taxon>
        <taxon>rosids</taxon>
        <taxon>fabids</taxon>
        <taxon>Malpighiales</taxon>
        <taxon>Euphorbiaceae</taxon>
        <taxon>Crotonoideae</taxon>
        <taxon>Micrandreae</taxon>
        <taxon>Hevea</taxon>
    </lineage>
</organism>
<comment type="caution">
    <text evidence="4">The sequence shown here is derived from an EMBL/GenBank/DDBJ whole genome shotgun (WGS) entry which is preliminary data.</text>
</comment>
<proteinExistence type="predicted"/>